<feature type="domain" description="Tf2-1-like SH3-like" evidence="1">
    <location>
        <begin position="43"/>
        <end position="86"/>
    </location>
</feature>
<proteinExistence type="predicted"/>
<dbReference type="AlphaFoldDB" id="A0A166GN78"/>
<reference evidence="2 3" key="1">
    <citation type="journal article" date="2016" name="Mol. Biol. Evol.">
        <title>Comparative Genomics of Early-Diverging Mushroom-Forming Fungi Provides Insights into the Origins of Lignocellulose Decay Capabilities.</title>
        <authorList>
            <person name="Nagy L.G."/>
            <person name="Riley R."/>
            <person name="Tritt A."/>
            <person name="Adam C."/>
            <person name="Daum C."/>
            <person name="Floudas D."/>
            <person name="Sun H."/>
            <person name="Yadav J.S."/>
            <person name="Pangilinan J."/>
            <person name="Larsson K.H."/>
            <person name="Matsuura K."/>
            <person name="Barry K."/>
            <person name="Labutti K."/>
            <person name="Kuo R."/>
            <person name="Ohm R.A."/>
            <person name="Bhattacharya S.S."/>
            <person name="Shirouzu T."/>
            <person name="Yoshinaga Y."/>
            <person name="Martin F.M."/>
            <person name="Grigoriev I.V."/>
            <person name="Hibbett D.S."/>
        </authorList>
    </citation>
    <scope>NUCLEOTIDE SEQUENCE [LARGE SCALE GENOMIC DNA]</scope>
    <source>
        <strain evidence="2 3">CBS 109695</strain>
    </source>
</reference>
<keyword evidence="3" id="KW-1185">Reference proteome</keyword>
<dbReference type="STRING" id="436010.A0A166GN78"/>
<dbReference type="OrthoDB" id="3233705at2759"/>
<accession>A0A166GN78</accession>
<gene>
    <name evidence="2" type="ORF">FIBSPDRAFT_669831</name>
</gene>
<dbReference type="Proteomes" id="UP000076532">
    <property type="component" value="Unassembled WGS sequence"/>
</dbReference>
<feature type="non-terminal residue" evidence="2">
    <location>
        <position position="1"/>
    </location>
</feature>
<protein>
    <recommendedName>
        <fullName evidence="1">Tf2-1-like SH3-like domain-containing protein</fullName>
    </recommendedName>
</protein>
<organism evidence="2 3">
    <name type="scientific">Athelia psychrophila</name>
    <dbReference type="NCBI Taxonomy" id="1759441"/>
    <lineage>
        <taxon>Eukaryota</taxon>
        <taxon>Fungi</taxon>
        <taxon>Dikarya</taxon>
        <taxon>Basidiomycota</taxon>
        <taxon>Agaricomycotina</taxon>
        <taxon>Agaricomycetes</taxon>
        <taxon>Agaricomycetidae</taxon>
        <taxon>Atheliales</taxon>
        <taxon>Atheliaceae</taxon>
        <taxon>Athelia</taxon>
    </lineage>
</organism>
<feature type="non-terminal residue" evidence="2">
    <location>
        <position position="86"/>
    </location>
</feature>
<evidence type="ECO:0000313" key="3">
    <source>
        <dbReference type="Proteomes" id="UP000076532"/>
    </source>
</evidence>
<dbReference type="InterPro" id="IPR056924">
    <property type="entry name" value="SH3_Tf2-1"/>
</dbReference>
<name>A0A166GN78_9AGAM</name>
<evidence type="ECO:0000259" key="1">
    <source>
        <dbReference type="Pfam" id="PF24626"/>
    </source>
</evidence>
<evidence type="ECO:0000313" key="2">
    <source>
        <dbReference type="EMBL" id="KZP18005.1"/>
    </source>
</evidence>
<sequence length="86" mass="9763">RDSAHDAIAKAQSKQAQSYNKGRRIAEFKVGSLGLVNPHSLEWIELKGKGAKLVQRWIGPFEVMERINPKVYHLRMSDKYPGSPVF</sequence>
<dbReference type="EMBL" id="KV417577">
    <property type="protein sequence ID" value="KZP18005.1"/>
    <property type="molecule type" value="Genomic_DNA"/>
</dbReference>
<dbReference type="Pfam" id="PF24626">
    <property type="entry name" value="SH3_Tf2-1"/>
    <property type="match status" value="1"/>
</dbReference>